<evidence type="ECO:0000256" key="6">
    <source>
        <dbReference type="ARBA" id="ARBA00022840"/>
    </source>
</evidence>
<dbReference type="SUPFAM" id="SSF56112">
    <property type="entry name" value="Protein kinase-like (PK-like)"/>
    <property type="match status" value="1"/>
</dbReference>
<keyword evidence="4" id="KW-0547">Nucleotide-binding</keyword>
<accession>A0A9P5CKK3</accession>
<dbReference type="InterPro" id="IPR000719">
    <property type="entry name" value="Prot_kinase_dom"/>
</dbReference>
<evidence type="ECO:0000256" key="7">
    <source>
        <dbReference type="ARBA" id="ARBA00047899"/>
    </source>
</evidence>
<name>A0A9P5CKK3_CRYP1</name>
<keyword evidence="5" id="KW-0418">Kinase</keyword>
<evidence type="ECO:0000256" key="8">
    <source>
        <dbReference type="ARBA" id="ARBA00048679"/>
    </source>
</evidence>
<proteinExistence type="predicted"/>
<evidence type="ECO:0000259" key="9">
    <source>
        <dbReference type="PROSITE" id="PS50011"/>
    </source>
</evidence>
<comment type="caution">
    <text evidence="10">The sequence shown here is derived from an EMBL/GenBank/DDBJ whole genome shotgun (WGS) entry which is preliminary data.</text>
</comment>
<protein>
    <recommendedName>
        <fullName evidence="1">non-specific serine/threonine protein kinase</fullName>
        <ecNumber evidence="1">2.7.11.1</ecNumber>
    </recommendedName>
</protein>
<dbReference type="GO" id="GO:0004674">
    <property type="term" value="F:protein serine/threonine kinase activity"/>
    <property type="evidence" value="ECO:0007669"/>
    <property type="project" value="UniProtKB-KW"/>
</dbReference>
<keyword evidence="11" id="KW-1185">Reference proteome</keyword>
<evidence type="ECO:0000313" key="10">
    <source>
        <dbReference type="EMBL" id="KAF3761252.1"/>
    </source>
</evidence>
<dbReference type="Gene3D" id="1.10.510.10">
    <property type="entry name" value="Transferase(Phosphotransferase) domain 1"/>
    <property type="match status" value="1"/>
</dbReference>
<dbReference type="RefSeq" id="XP_040772231.1">
    <property type="nucleotide sequence ID" value="XM_040925920.1"/>
</dbReference>
<evidence type="ECO:0000256" key="4">
    <source>
        <dbReference type="ARBA" id="ARBA00022741"/>
    </source>
</evidence>
<evidence type="ECO:0000256" key="5">
    <source>
        <dbReference type="ARBA" id="ARBA00022777"/>
    </source>
</evidence>
<dbReference type="InterPro" id="IPR050660">
    <property type="entry name" value="NEK_Ser/Thr_kinase"/>
</dbReference>
<keyword evidence="6" id="KW-0067">ATP-binding</keyword>
<dbReference type="PANTHER" id="PTHR43671">
    <property type="entry name" value="SERINE/THREONINE-PROTEIN KINASE NEK"/>
    <property type="match status" value="1"/>
</dbReference>
<feature type="domain" description="Protein kinase" evidence="9">
    <location>
        <begin position="1"/>
        <end position="422"/>
    </location>
</feature>
<dbReference type="EC" id="2.7.11.1" evidence="1"/>
<keyword evidence="3" id="KW-0808">Transferase</keyword>
<keyword evidence="2" id="KW-0723">Serine/threonine-protein kinase</keyword>
<organism evidence="10 11">
    <name type="scientific">Cryphonectria parasitica (strain ATCC 38755 / EP155)</name>
    <dbReference type="NCBI Taxonomy" id="660469"/>
    <lineage>
        <taxon>Eukaryota</taxon>
        <taxon>Fungi</taxon>
        <taxon>Dikarya</taxon>
        <taxon>Ascomycota</taxon>
        <taxon>Pezizomycotina</taxon>
        <taxon>Sordariomycetes</taxon>
        <taxon>Sordariomycetidae</taxon>
        <taxon>Diaporthales</taxon>
        <taxon>Cryphonectriaceae</taxon>
        <taxon>Cryphonectria-Endothia species complex</taxon>
        <taxon>Cryphonectria</taxon>
    </lineage>
</organism>
<reference evidence="10" key="1">
    <citation type="journal article" date="2020" name="Phytopathology">
        <title>Genome sequence of the chestnut blight fungus Cryphonectria parasitica EP155: A fundamental resource for an archetypical invasive plant pathogen.</title>
        <authorList>
            <person name="Crouch J.A."/>
            <person name="Dawe A."/>
            <person name="Aerts A."/>
            <person name="Barry K."/>
            <person name="Churchill A.C.L."/>
            <person name="Grimwood J."/>
            <person name="Hillman B."/>
            <person name="Milgroom M.G."/>
            <person name="Pangilinan J."/>
            <person name="Smith M."/>
            <person name="Salamov A."/>
            <person name="Schmutz J."/>
            <person name="Yadav J."/>
            <person name="Grigoriev I.V."/>
            <person name="Nuss D."/>
        </authorList>
    </citation>
    <scope>NUCLEOTIDE SEQUENCE</scope>
    <source>
        <strain evidence="10">EP155</strain>
    </source>
</reference>
<comment type="catalytic activity">
    <reaction evidence="7">
        <text>L-threonyl-[protein] + ATP = O-phospho-L-threonyl-[protein] + ADP + H(+)</text>
        <dbReference type="Rhea" id="RHEA:46608"/>
        <dbReference type="Rhea" id="RHEA-COMP:11060"/>
        <dbReference type="Rhea" id="RHEA-COMP:11605"/>
        <dbReference type="ChEBI" id="CHEBI:15378"/>
        <dbReference type="ChEBI" id="CHEBI:30013"/>
        <dbReference type="ChEBI" id="CHEBI:30616"/>
        <dbReference type="ChEBI" id="CHEBI:61977"/>
        <dbReference type="ChEBI" id="CHEBI:456216"/>
        <dbReference type="EC" id="2.7.11.1"/>
    </reaction>
</comment>
<dbReference type="PANTHER" id="PTHR43671:SF98">
    <property type="entry name" value="SERINE_THREONINE-PROTEIN KINASE NEK11"/>
    <property type="match status" value="1"/>
</dbReference>
<dbReference type="PROSITE" id="PS50011">
    <property type="entry name" value="PROTEIN_KINASE_DOM"/>
    <property type="match status" value="1"/>
</dbReference>
<sequence>MAETRDEHLIPLVTQDDVDAQNAADAAESQYELVRELAGETHLFRRRADGTLFLGSPLNFEETAPKLDTLLKRGANQAVTALLSHPNLVSYIDTIKTGVVRERTTKPRMFSAWDYCDAGSLETLLRKSTRPVQTSSDTGQVRGWLPESLCWHVVISLLSALAWLHEGHVEVDVVEDLGTTPRRSTRDYTAADREQEDWMPILHRNVMPSNVFFQQPRGIETYGLCKLGNYSRVFVSGHVNGRSRGQVVCSLDDESSMAEVQSVMAVDDLYKIDKSKRPYFRGTEVFWVGAILYEMMTKQELPDKEECTVFGCGGRHWVDQSTWPQCVFSKDGRVFDLEEKTEPLIGVYTRQLVLCLRDLLQAYRADAHAPSLLRDAKAGYMKWRTGTAAGATYRDLWDDMVLRQQNKKRRDDEQSAIAHAQSGPNAVDVVKLAMDTQDAVAAAVSGANDDASDIDDAENGVWAARLENLRT</sequence>
<dbReference type="GO" id="GO:0005524">
    <property type="term" value="F:ATP binding"/>
    <property type="evidence" value="ECO:0007669"/>
    <property type="project" value="UniProtKB-KW"/>
</dbReference>
<dbReference type="InterPro" id="IPR011009">
    <property type="entry name" value="Kinase-like_dom_sf"/>
</dbReference>
<dbReference type="OrthoDB" id="4062651at2759"/>
<evidence type="ECO:0000256" key="2">
    <source>
        <dbReference type="ARBA" id="ARBA00022527"/>
    </source>
</evidence>
<dbReference type="EMBL" id="MU032351">
    <property type="protein sequence ID" value="KAF3761252.1"/>
    <property type="molecule type" value="Genomic_DNA"/>
</dbReference>
<dbReference type="AlphaFoldDB" id="A0A9P5CKK3"/>
<dbReference type="GeneID" id="63843049"/>
<comment type="catalytic activity">
    <reaction evidence="8">
        <text>L-seryl-[protein] + ATP = O-phospho-L-seryl-[protein] + ADP + H(+)</text>
        <dbReference type="Rhea" id="RHEA:17989"/>
        <dbReference type="Rhea" id="RHEA-COMP:9863"/>
        <dbReference type="Rhea" id="RHEA-COMP:11604"/>
        <dbReference type="ChEBI" id="CHEBI:15378"/>
        <dbReference type="ChEBI" id="CHEBI:29999"/>
        <dbReference type="ChEBI" id="CHEBI:30616"/>
        <dbReference type="ChEBI" id="CHEBI:83421"/>
        <dbReference type="ChEBI" id="CHEBI:456216"/>
        <dbReference type="EC" id="2.7.11.1"/>
    </reaction>
</comment>
<evidence type="ECO:0000313" key="11">
    <source>
        <dbReference type="Proteomes" id="UP000803844"/>
    </source>
</evidence>
<dbReference type="Proteomes" id="UP000803844">
    <property type="component" value="Unassembled WGS sequence"/>
</dbReference>
<evidence type="ECO:0000256" key="1">
    <source>
        <dbReference type="ARBA" id="ARBA00012513"/>
    </source>
</evidence>
<evidence type="ECO:0000256" key="3">
    <source>
        <dbReference type="ARBA" id="ARBA00022679"/>
    </source>
</evidence>
<gene>
    <name evidence="10" type="ORF">M406DRAFT_75931</name>
</gene>